<protein>
    <submittedName>
        <fullName evidence="2">Uncharacterized protein</fullName>
    </submittedName>
</protein>
<dbReference type="AlphaFoldDB" id="I4AFM9"/>
<dbReference type="SUPFAM" id="SSF48452">
    <property type="entry name" value="TPR-like"/>
    <property type="match status" value="1"/>
</dbReference>
<proteinExistence type="predicted"/>
<dbReference type="EMBL" id="CP003345">
    <property type="protein sequence ID" value="AFM02764.1"/>
    <property type="molecule type" value="Genomic_DNA"/>
</dbReference>
<dbReference type="InterPro" id="IPR019734">
    <property type="entry name" value="TPR_rpt"/>
</dbReference>
<feature type="repeat" description="TPR" evidence="1">
    <location>
        <begin position="101"/>
        <end position="134"/>
    </location>
</feature>
<dbReference type="KEGG" id="fli:Fleli_0275"/>
<evidence type="ECO:0000313" key="2">
    <source>
        <dbReference type="EMBL" id="AFM02764.1"/>
    </source>
</evidence>
<dbReference type="Gene3D" id="1.25.40.10">
    <property type="entry name" value="Tetratricopeptide repeat domain"/>
    <property type="match status" value="1"/>
</dbReference>
<dbReference type="HOGENOM" id="CLU_090599_0_0_10"/>
<dbReference type="PROSITE" id="PS50005">
    <property type="entry name" value="TPR"/>
    <property type="match status" value="1"/>
</dbReference>
<dbReference type="Proteomes" id="UP000006054">
    <property type="component" value="Chromosome"/>
</dbReference>
<evidence type="ECO:0000256" key="1">
    <source>
        <dbReference type="PROSITE-ProRule" id="PRU00339"/>
    </source>
</evidence>
<dbReference type="Pfam" id="PF13181">
    <property type="entry name" value="TPR_8"/>
    <property type="match status" value="1"/>
</dbReference>
<gene>
    <name evidence="2" type="ordered locus">Fleli_0275</name>
</gene>
<dbReference type="RefSeq" id="WP_014796227.1">
    <property type="nucleotide sequence ID" value="NC_018018.1"/>
</dbReference>
<dbReference type="SMART" id="SM00028">
    <property type="entry name" value="TPR"/>
    <property type="match status" value="2"/>
</dbReference>
<dbReference type="PROSITE" id="PS51257">
    <property type="entry name" value="PROKAR_LIPOPROTEIN"/>
    <property type="match status" value="1"/>
</dbReference>
<sequence length="272" mass="30676" precursor="true">MKFKTLIVGLTILAFSSCQKTQQSNIKQNDIIFTDSLGNSLTKKDLIESTGQANYEITRDMKIDSKAQQLHQEARQLGQEAKYDLSIAKLNEAIKIQPNWAYPIYDLAYTYLLKGNFAKALEFYKKTDELEPKGFFTSKTAIYSLEGEQLGKFPKGLYLAYMQIEWADNTNKKIEIARAITKKVPTFAPAWKELSSLLDDKTERLEAIEKGLSSNPDTETEGILQINKALILASEGKKEEAKNIVGNLIFLPQTTTTNVELAKFVLKTISEQ</sequence>
<keyword evidence="1" id="KW-0802">TPR repeat</keyword>
<keyword evidence="3" id="KW-1185">Reference proteome</keyword>
<reference evidence="3" key="1">
    <citation type="submission" date="2012-06" db="EMBL/GenBank/DDBJ databases">
        <title>The complete genome of Flexibacter litoralis DSM 6794.</title>
        <authorList>
            <person name="Lucas S."/>
            <person name="Copeland A."/>
            <person name="Lapidus A."/>
            <person name="Glavina del Rio T."/>
            <person name="Dalin E."/>
            <person name="Tice H."/>
            <person name="Bruce D."/>
            <person name="Goodwin L."/>
            <person name="Pitluck S."/>
            <person name="Peters L."/>
            <person name="Ovchinnikova G."/>
            <person name="Lu M."/>
            <person name="Kyrpides N."/>
            <person name="Mavromatis K."/>
            <person name="Ivanova N."/>
            <person name="Brettin T."/>
            <person name="Detter J.C."/>
            <person name="Han C."/>
            <person name="Larimer F."/>
            <person name="Land M."/>
            <person name="Hauser L."/>
            <person name="Markowitz V."/>
            <person name="Cheng J.-F."/>
            <person name="Hugenholtz P."/>
            <person name="Woyke T."/>
            <person name="Wu D."/>
            <person name="Spring S."/>
            <person name="Lang E."/>
            <person name="Kopitz M."/>
            <person name="Brambilla E."/>
            <person name="Klenk H.-P."/>
            <person name="Eisen J.A."/>
        </authorList>
    </citation>
    <scope>NUCLEOTIDE SEQUENCE [LARGE SCALE GENOMIC DNA]</scope>
    <source>
        <strain evidence="3">ATCC 23117 / DSM 6794 / NBRC 15988 / NCIMB 1366 / Sio-4</strain>
    </source>
</reference>
<dbReference type="eggNOG" id="COG0457">
    <property type="taxonomic scope" value="Bacteria"/>
</dbReference>
<dbReference type="InterPro" id="IPR011990">
    <property type="entry name" value="TPR-like_helical_dom_sf"/>
</dbReference>
<organism evidence="2 3">
    <name type="scientific">Bernardetia litoralis (strain ATCC 23117 / DSM 6794 / NBRC 15988 / NCIMB 1366 / Fx l1 / Sio-4)</name>
    <name type="common">Flexibacter litoralis</name>
    <dbReference type="NCBI Taxonomy" id="880071"/>
    <lineage>
        <taxon>Bacteria</taxon>
        <taxon>Pseudomonadati</taxon>
        <taxon>Bacteroidota</taxon>
        <taxon>Cytophagia</taxon>
        <taxon>Cytophagales</taxon>
        <taxon>Bernardetiaceae</taxon>
        <taxon>Bernardetia</taxon>
    </lineage>
</organism>
<name>I4AFM9_BERLS</name>
<accession>I4AFM9</accession>
<evidence type="ECO:0000313" key="3">
    <source>
        <dbReference type="Proteomes" id="UP000006054"/>
    </source>
</evidence>